<evidence type="ECO:0000256" key="1">
    <source>
        <dbReference type="SAM" id="MobiDB-lite"/>
    </source>
</evidence>
<evidence type="ECO:0000313" key="2">
    <source>
        <dbReference type="EMBL" id="MBJ6724504.1"/>
    </source>
</evidence>
<dbReference type="EMBL" id="JAEMHM010000005">
    <property type="protein sequence ID" value="MBJ6724504.1"/>
    <property type="molecule type" value="Genomic_DNA"/>
</dbReference>
<proteinExistence type="predicted"/>
<dbReference type="RefSeq" id="WP_199383351.1">
    <property type="nucleotide sequence ID" value="NZ_JAEMHM010000005.1"/>
</dbReference>
<sequence length="228" mass="25098">MTSKDAPRRPSPPASATKGAAVEQPASETDSRSFSNLLNSVNDFAATVGSRIVSPRMEEYVEQLQNDGLRHRIIRTNDALASRGFRDTSRSTVRTLNDAIYYPVVYTDGDEVEHFAAPFFDTVGGSEPFTVIEGGHMAGLALAARELKERKVLQPVIRRTLAPVQGKQLAEGDRRNGYRTPLIYRSEAATVIIHYTPNSENSGTVEVEAESNTDGSRILGKKWEVRFA</sequence>
<evidence type="ECO:0000313" key="3">
    <source>
        <dbReference type="Proteomes" id="UP000636888"/>
    </source>
</evidence>
<accession>A0A8J7IPU5</accession>
<reference evidence="2" key="1">
    <citation type="submission" date="2020-12" db="EMBL/GenBank/DDBJ databases">
        <title>Geomonas sp. Red875, isolated from river sediment.</title>
        <authorList>
            <person name="Xu Z."/>
            <person name="Zhang Z."/>
            <person name="Masuda Y."/>
            <person name="Itoh H."/>
            <person name="Senoo K."/>
        </authorList>
    </citation>
    <scope>NUCLEOTIDE SEQUENCE</scope>
    <source>
        <strain evidence="2">Red875</strain>
    </source>
</reference>
<feature type="region of interest" description="Disordered" evidence="1">
    <location>
        <begin position="1"/>
        <end position="31"/>
    </location>
</feature>
<name>A0A8J7IPU5_9BACT</name>
<organism evidence="2 3">
    <name type="scientific">Geomesophilobacter sediminis</name>
    <dbReference type="NCBI Taxonomy" id="2798584"/>
    <lineage>
        <taxon>Bacteria</taxon>
        <taxon>Pseudomonadati</taxon>
        <taxon>Thermodesulfobacteriota</taxon>
        <taxon>Desulfuromonadia</taxon>
        <taxon>Geobacterales</taxon>
        <taxon>Geobacteraceae</taxon>
        <taxon>Geomesophilobacter</taxon>
    </lineage>
</organism>
<gene>
    <name evidence="2" type="ORF">JFN93_07285</name>
</gene>
<keyword evidence="3" id="KW-1185">Reference proteome</keyword>
<dbReference type="AlphaFoldDB" id="A0A8J7IPU5"/>
<dbReference type="Proteomes" id="UP000636888">
    <property type="component" value="Unassembled WGS sequence"/>
</dbReference>
<protein>
    <submittedName>
        <fullName evidence="2">Uncharacterized protein</fullName>
    </submittedName>
</protein>
<comment type="caution">
    <text evidence="2">The sequence shown here is derived from an EMBL/GenBank/DDBJ whole genome shotgun (WGS) entry which is preliminary data.</text>
</comment>